<dbReference type="Proteomes" id="UP001162480">
    <property type="component" value="Chromosome 15"/>
</dbReference>
<evidence type="ECO:0000313" key="3">
    <source>
        <dbReference type="Proteomes" id="UP001162480"/>
    </source>
</evidence>
<proteinExistence type="predicted"/>
<feature type="compositionally biased region" description="Gly residues" evidence="1">
    <location>
        <begin position="107"/>
        <end position="116"/>
    </location>
</feature>
<gene>
    <name evidence="2" type="ORF">OCTVUL_1B031650</name>
</gene>
<feature type="compositionally biased region" description="Basic and acidic residues" evidence="1">
    <location>
        <begin position="40"/>
        <end position="66"/>
    </location>
</feature>
<name>A0AA36FC57_OCTVU</name>
<dbReference type="AlphaFoldDB" id="A0AA36FC57"/>
<keyword evidence="3" id="KW-1185">Reference proteome</keyword>
<dbReference type="EMBL" id="OX597828">
    <property type="protein sequence ID" value="CAI9733671.1"/>
    <property type="molecule type" value="Genomic_DNA"/>
</dbReference>
<feature type="region of interest" description="Disordered" evidence="1">
    <location>
        <begin position="101"/>
        <end position="144"/>
    </location>
</feature>
<accession>A0AA36FC57</accession>
<evidence type="ECO:0000313" key="2">
    <source>
        <dbReference type="EMBL" id="CAI9733671.1"/>
    </source>
</evidence>
<sequence length="144" mass="16214">MNSEDKSSNPDQAKQRATVKQDKMNENVNKSYVNAINGKRNQEGKINAENDKMNNGKENPTEDNQKKISFVTAAGVRKDKLELDSLRQHRGYVRKGRWTEVYNEDGNNGGSCGRCGGSNDDGEGHNDYEDHNDDEISNLHRNSK</sequence>
<feature type="region of interest" description="Disordered" evidence="1">
    <location>
        <begin position="1"/>
        <end position="68"/>
    </location>
</feature>
<protein>
    <submittedName>
        <fullName evidence="2">Uncharacterized protein</fullName>
    </submittedName>
</protein>
<evidence type="ECO:0000256" key="1">
    <source>
        <dbReference type="SAM" id="MobiDB-lite"/>
    </source>
</evidence>
<organism evidence="2 3">
    <name type="scientific">Octopus vulgaris</name>
    <name type="common">Common octopus</name>
    <dbReference type="NCBI Taxonomy" id="6645"/>
    <lineage>
        <taxon>Eukaryota</taxon>
        <taxon>Metazoa</taxon>
        <taxon>Spiralia</taxon>
        <taxon>Lophotrochozoa</taxon>
        <taxon>Mollusca</taxon>
        <taxon>Cephalopoda</taxon>
        <taxon>Coleoidea</taxon>
        <taxon>Octopodiformes</taxon>
        <taxon>Octopoda</taxon>
        <taxon>Incirrata</taxon>
        <taxon>Octopodidae</taxon>
        <taxon>Octopus</taxon>
    </lineage>
</organism>
<reference evidence="2" key="1">
    <citation type="submission" date="2023-08" db="EMBL/GenBank/DDBJ databases">
        <authorList>
            <person name="Alioto T."/>
            <person name="Alioto T."/>
            <person name="Gomez Garrido J."/>
        </authorList>
    </citation>
    <scope>NUCLEOTIDE SEQUENCE</scope>
</reference>